<protein>
    <recommendedName>
        <fullName evidence="2">UspA domain-containing protein</fullName>
    </recommendedName>
</protein>
<dbReference type="RefSeq" id="WP_043523591.1">
    <property type="nucleotide sequence ID" value="NZ_BAABKU010000026.1"/>
</dbReference>
<evidence type="ECO:0000313" key="3">
    <source>
        <dbReference type="EMBL" id="KHD77789.1"/>
    </source>
</evidence>
<dbReference type="STRING" id="1869.MB27_08240"/>
<proteinExistence type="inferred from homology"/>
<dbReference type="CDD" id="cd00293">
    <property type="entry name" value="USP-like"/>
    <property type="match status" value="1"/>
</dbReference>
<reference evidence="3 4" key="1">
    <citation type="submission" date="2014-10" db="EMBL/GenBank/DDBJ databases">
        <title>Draft genome sequence of Actinoplanes utahensis NRRL 12052.</title>
        <authorList>
            <person name="Velasco-Bucheli B."/>
            <person name="del Cerro C."/>
            <person name="Hormigo D."/>
            <person name="Garcia J.L."/>
            <person name="Acebal C."/>
            <person name="Arroyo M."/>
            <person name="de la Mata I."/>
        </authorList>
    </citation>
    <scope>NUCLEOTIDE SEQUENCE [LARGE SCALE GENOMIC DNA]</scope>
    <source>
        <strain evidence="3 4">NRRL 12052</strain>
    </source>
</reference>
<keyword evidence="4" id="KW-1185">Reference proteome</keyword>
<dbReference type="eggNOG" id="COG0589">
    <property type="taxonomic scope" value="Bacteria"/>
</dbReference>
<name>A0A0A6UTN6_ACTUT</name>
<dbReference type="OrthoDB" id="3174546at2"/>
<dbReference type="Proteomes" id="UP000054537">
    <property type="component" value="Unassembled WGS sequence"/>
</dbReference>
<organism evidence="3 4">
    <name type="scientific">Actinoplanes utahensis</name>
    <dbReference type="NCBI Taxonomy" id="1869"/>
    <lineage>
        <taxon>Bacteria</taxon>
        <taxon>Bacillati</taxon>
        <taxon>Actinomycetota</taxon>
        <taxon>Actinomycetes</taxon>
        <taxon>Micromonosporales</taxon>
        <taxon>Micromonosporaceae</taxon>
        <taxon>Actinoplanes</taxon>
    </lineage>
</organism>
<dbReference type="PANTHER" id="PTHR46268">
    <property type="entry name" value="STRESS RESPONSE PROTEIN NHAX"/>
    <property type="match status" value="1"/>
</dbReference>
<evidence type="ECO:0000256" key="1">
    <source>
        <dbReference type="ARBA" id="ARBA00008791"/>
    </source>
</evidence>
<feature type="domain" description="UspA" evidence="2">
    <location>
        <begin position="149"/>
        <end position="283"/>
    </location>
</feature>
<dbReference type="InterPro" id="IPR006016">
    <property type="entry name" value="UspA"/>
</dbReference>
<dbReference type="SUPFAM" id="SSF52402">
    <property type="entry name" value="Adenine nucleotide alpha hydrolases-like"/>
    <property type="match status" value="2"/>
</dbReference>
<evidence type="ECO:0000259" key="2">
    <source>
        <dbReference type="Pfam" id="PF00582"/>
    </source>
</evidence>
<gene>
    <name evidence="3" type="ORF">MB27_08240</name>
</gene>
<accession>A0A0A6UTN6</accession>
<dbReference type="PRINTS" id="PR01438">
    <property type="entry name" value="UNVRSLSTRESS"/>
</dbReference>
<dbReference type="PANTHER" id="PTHR46268:SF6">
    <property type="entry name" value="UNIVERSAL STRESS PROTEIN UP12"/>
    <property type="match status" value="1"/>
</dbReference>
<evidence type="ECO:0000313" key="4">
    <source>
        <dbReference type="Proteomes" id="UP000054537"/>
    </source>
</evidence>
<dbReference type="EMBL" id="JRTT01000008">
    <property type="protein sequence ID" value="KHD77789.1"/>
    <property type="molecule type" value="Genomic_DNA"/>
</dbReference>
<dbReference type="InterPro" id="IPR006015">
    <property type="entry name" value="Universal_stress_UspA"/>
</dbReference>
<comment type="caution">
    <text evidence="3">The sequence shown here is derived from an EMBL/GenBank/DDBJ whole genome shotgun (WGS) entry which is preliminary data.</text>
</comment>
<dbReference type="AlphaFoldDB" id="A0A0A6UTN6"/>
<dbReference type="InterPro" id="IPR014729">
    <property type="entry name" value="Rossmann-like_a/b/a_fold"/>
</dbReference>
<comment type="similarity">
    <text evidence="1">Belongs to the universal stress protein A family.</text>
</comment>
<dbReference type="Pfam" id="PF00582">
    <property type="entry name" value="Usp"/>
    <property type="match status" value="2"/>
</dbReference>
<dbReference type="Gene3D" id="3.40.50.620">
    <property type="entry name" value="HUPs"/>
    <property type="match status" value="2"/>
</dbReference>
<sequence length="283" mass="29574">MTGPPILVGVDGSAPSLGAVDLAIREAAVRDREVRLVFGDTWADHPAWTGNDPAADLTAGLLSEPQQAIRDATDRAAAAQVPVTGEILAGDPATVLIRESAHTDLLILGHRGQGGFTELLLGSVAIKVSAHATCPVMITRGAAPDDGDVLVGVDGSPSDDAPLGFAFHEAALRGADLRALHAWDRPHLSNPGLLLQYDTGPERAAHAQLLTGAVQNWTRKYPNVTMHRELATGRPADAIVDASRHAQLVVLGARGHAQLPGRRLGSVSHTVLHHAACPVAIVR</sequence>
<feature type="domain" description="UspA" evidence="2">
    <location>
        <begin position="5"/>
        <end position="140"/>
    </location>
</feature>